<evidence type="ECO:0000256" key="1">
    <source>
        <dbReference type="SAM" id="MobiDB-lite"/>
    </source>
</evidence>
<dbReference type="EMBL" id="UINC01097525">
    <property type="protein sequence ID" value="SVC55301.1"/>
    <property type="molecule type" value="Genomic_DNA"/>
</dbReference>
<reference evidence="2" key="1">
    <citation type="submission" date="2018-05" db="EMBL/GenBank/DDBJ databases">
        <authorList>
            <person name="Lanie J.A."/>
            <person name="Ng W.-L."/>
            <person name="Kazmierczak K.M."/>
            <person name="Andrzejewski T.M."/>
            <person name="Davidsen T.M."/>
            <person name="Wayne K.J."/>
            <person name="Tettelin H."/>
            <person name="Glass J.I."/>
            <person name="Rusch D."/>
            <person name="Podicherti R."/>
            <person name="Tsui H.-C.T."/>
            <person name="Winkler M.E."/>
        </authorList>
    </citation>
    <scope>NUCLEOTIDE SEQUENCE</scope>
</reference>
<sequence length="74" mass="8605">MPKSGITFFLLLTILGSAIADVFESDYILEFWITITPQNWEKMQPMRFNQFRPEPPPNANDRPFRPPPPPIMAE</sequence>
<gene>
    <name evidence="2" type="ORF">METZ01_LOCUS308155</name>
</gene>
<accession>A0A382N6Y5</accession>
<feature type="non-terminal residue" evidence="2">
    <location>
        <position position="74"/>
    </location>
</feature>
<proteinExistence type="predicted"/>
<feature type="compositionally biased region" description="Pro residues" evidence="1">
    <location>
        <begin position="65"/>
        <end position="74"/>
    </location>
</feature>
<dbReference type="AlphaFoldDB" id="A0A382N6Y5"/>
<feature type="region of interest" description="Disordered" evidence="1">
    <location>
        <begin position="46"/>
        <end position="74"/>
    </location>
</feature>
<name>A0A382N6Y5_9ZZZZ</name>
<evidence type="ECO:0000313" key="2">
    <source>
        <dbReference type="EMBL" id="SVC55301.1"/>
    </source>
</evidence>
<organism evidence="2">
    <name type="scientific">marine metagenome</name>
    <dbReference type="NCBI Taxonomy" id="408172"/>
    <lineage>
        <taxon>unclassified sequences</taxon>
        <taxon>metagenomes</taxon>
        <taxon>ecological metagenomes</taxon>
    </lineage>
</organism>
<protein>
    <submittedName>
        <fullName evidence="2">Uncharacterized protein</fullName>
    </submittedName>
</protein>